<reference evidence="11" key="1">
    <citation type="submission" date="2017-04" db="EMBL/GenBank/DDBJ databases">
        <authorList>
            <person name="Song Y."/>
            <person name="Cho B.-K."/>
        </authorList>
    </citation>
    <scope>NUCLEOTIDE SEQUENCE [LARGE SCALE GENOMIC DNA]</scope>
    <source>
        <strain evidence="11">SL1</strain>
    </source>
</reference>
<sequence>MNKKLIYIGDDEVNICNIIKSFLIKEGFEVEAFNDGLSILEAFNTKEPDMIILDIMMPEMDGFSLCSLIRQKSFIPIIIVSAKDTEPDKIAGLTLGCDDYLTKPFSPMELIARIKSIFRRIELDKEQHIEDNKIITIGDISVNINIKEIHFHGKNIGLTGMEFSFIYYLITNKNRAVSRSELLDKVWGFQNDVETRATDDMVKRIRKKLLNAGSCLKIDTVWGFGFKIQFKE</sequence>
<dbReference type="SUPFAM" id="SSF46894">
    <property type="entry name" value="C-terminal effector domain of the bipartite response regulators"/>
    <property type="match status" value="1"/>
</dbReference>
<dbReference type="GO" id="GO:0006355">
    <property type="term" value="P:regulation of DNA-templated transcription"/>
    <property type="evidence" value="ECO:0007669"/>
    <property type="project" value="InterPro"/>
</dbReference>
<dbReference type="PROSITE" id="PS51755">
    <property type="entry name" value="OMPR_PHOB"/>
    <property type="match status" value="1"/>
</dbReference>
<dbReference type="KEGG" id="cdrk:B9W14_01760"/>
<dbReference type="Gene3D" id="6.10.250.690">
    <property type="match status" value="1"/>
</dbReference>
<evidence type="ECO:0000259" key="8">
    <source>
        <dbReference type="PROSITE" id="PS50110"/>
    </source>
</evidence>
<dbReference type="Pfam" id="PF00072">
    <property type="entry name" value="Response_reg"/>
    <property type="match status" value="1"/>
</dbReference>
<dbReference type="PROSITE" id="PS50110">
    <property type="entry name" value="RESPONSE_REGULATORY"/>
    <property type="match status" value="1"/>
</dbReference>
<protein>
    <recommendedName>
        <fullName evidence="1">Stage 0 sporulation protein A homolog</fullName>
    </recommendedName>
</protein>
<dbReference type="Proteomes" id="UP000244910">
    <property type="component" value="Chromosome"/>
</dbReference>
<evidence type="ECO:0000256" key="2">
    <source>
        <dbReference type="ARBA" id="ARBA00023015"/>
    </source>
</evidence>
<comment type="function">
    <text evidence="5">May play the central regulatory role in sporulation. It may be an element of the effector pathway responsible for the activation of sporulation genes in response to nutritional stress. Spo0A may act in concert with spo0H (a sigma factor) to control the expression of some genes that are critical to the sporulation process.</text>
</comment>
<evidence type="ECO:0000256" key="6">
    <source>
        <dbReference type="PROSITE-ProRule" id="PRU00169"/>
    </source>
</evidence>
<dbReference type="PANTHER" id="PTHR48111">
    <property type="entry name" value="REGULATOR OF RPOS"/>
    <property type="match status" value="1"/>
</dbReference>
<dbReference type="Pfam" id="PF00486">
    <property type="entry name" value="Trans_reg_C"/>
    <property type="match status" value="1"/>
</dbReference>
<dbReference type="SUPFAM" id="SSF52172">
    <property type="entry name" value="CheY-like"/>
    <property type="match status" value="1"/>
</dbReference>
<keyword evidence="2" id="KW-0805">Transcription regulation</keyword>
<evidence type="ECO:0000256" key="7">
    <source>
        <dbReference type="PROSITE-ProRule" id="PRU01091"/>
    </source>
</evidence>
<evidence type="ECO:0000256" key="4">
    <source>
        <dbReference type="ARBA" id="ARBA00023163"/>
    </source>
</evidence>
<evidence type="ECO:0000259" key="9">
    <source>
        <dbReference type="PROSITE" id="PS51755"/>
    </source>
</evidence>
<dbReference type="InterPro" id="IPR001789">
    <property type="entry name" value="Sig_transdc_resp-reg_receiver"/>
</dbReference>
<dbReference type="GO" id="GO:0032993">
    <property type="term" value="C:protein-DNA complex"/>
    <property type="evidence" value="ECO:0007669"/>
    <property type="project" value="TreeGrafter"/>
</dbReference>
<gene>
    <name evidence="10" type="ORF">B9W14_01760</name>
</gene>
<evidence type="ECO:0000313" key="10">
    <source>
        <dbReference type="EMBL" id="AWI03272.1"/>
    </source>
</evidence>
<dbReference type="InterPro" id="IPR016032">
    <property type="entry name" value="Sig_transdc_resp-reg_C-effctor"/>
</dbReference>
<dbReference type="GO" id="GO:0005829">
    <property type="term" value="C:cytosol"/>
    <property type="evidence" value="ECO:0007669"/>
    <property type="project" value="TreeGrafter"/>
</dbReference>
<keyword evidence="6" id="KW-0597">Phosphoprotein</keyword>
<keyword evidence="4" id="KW-0804">Transcription</keyword>
<dbReference type="CDD" id="cd00383">
    <property type="entry name" value="trans_reg_C"/>
    <property type="match status" value="1"/>
</dbReference>
<dbReference type="GO" id="GO:0000156">
    <property type="term" value="F:phosphorelay response regulator activity"/>
    <property type="evidence" value="ECO:0007669"/>
    <property type="project" value="TreeGrafter"/>
</dbReference>
<name>A0A2U8DM49_9CLOT</name>
<evidence type="ECO:0000256" key="1">
    <source>
        <dbReference type="ARBA" id="ARBA00018672"/>
    </source>
</evidence>
<dbReference type="AlphaFoldDB" id="A0A2U8DM49"/>
<keyword evidence="11" id="KW-1185">Reference proteome</keyword>
<dbReference type="InterPro" id="IPR039420">
    <property type="entry name" value="WalR-like"/>
</dbReference>
<organism evidence="10 11">
    <name type="scientific">Clostridium drakei</name>
    <dbReference type="NCBI Taxonomy" id="332101"/>
    <lineage>
        <taxon>Bacteria</taxon>
        <taxon>Bacillati</taxon>
        <taxon>Bacillota</taxon>
        <taxon>Clostridia</taxon>
        <taxon>Eubacteriales</taxon>
        <taxon>Clostridiaceae</taxon>
        <taxon>Clostridium</taxon>
    </lineage>
</organism>
<proteinExistence type="predicted"/>
<dbReference type="Gene3D" id="1.10.10.10">
    <property type="entry name" value="Winged helix-like DNA-binding domain superfamily/Winged helix DNA-binding domain"/>
    <property type="match status" value="1"/>
</dbReference>
<evidence type="ECO:0000256" key="5">
    <source>
        <dbReference type="ARBA" id="ARBA00024867"/>
    </source>
</evidence>
<dbReference type="PANTHER" id="PTHR48111:SF73">
    <property type="entry name" value="ALKALINE PHOSPHATASE SYNTHESIS TRANSCRIPTIONAL REGULATORY PROTEIN PHOP"/>
    <property type="match status" value="1"/>
</dbReference>
<feature type="DNA-binding region" description="OmpR/PhoB-type" evidence="7">
    <location>
        <begin position="132"/>
        <end position="230"/>
    </location>
</feature>
<dbReference type="CDD" id="cd17574">
    <property type="entry name" value="REC_OmpR"/>
    <property type="match status" value="1"/>
</dbReference>
<dbReference type="RefSeq" id="WP_032075724.1">
    <property type="nucleotide sequence ID" value="NZ_CP020953.1"/>
</dbReference>
<dbReference type="SMART" id="SM00862">
    <property type="entry name" value="Trans_reg_C"/>
    <property type="match status" value="1"/>
</dbReference>
<dbReference type="OrthoDB" id="9790442at2"/>
<feature type="domain" description="OmpR/PhoB-type" evidence="9">
    <location>
        <begin position="132"/>
        <end position="230"/>
    </location>
</feature>
<dbReference type="Gene3D" id="3.40.50.2300">
    <property type="match status" value="1"/>
</dbReference>
<dbReference type="GO" id="GO:0000976">
    <property type="term" value="F:transcription cis-regulatory region binding"/>
    <property type="evidence" value="ECO:0007669"/>
    <property type="project" value="TreeGrafter"/>
</dbReference>
<dbReference type="InterPro" id="IPR011006">
    <property type="entry name" value="CheY-like_superfamily"/>
</dbReference>
<dbReference type="InterPro" id="IPR036388">
    <property type="entry name" value="WH-like_DNA-bd_sf"/>
</dbReference>
<feature type="domain" description="Response regulatory" evidence="8">
    <location>
        <begin position="5"/>
        <end position="118"/>
    </location>
</feature>
<dbReference type="SMART" id="SM00448">
    <property type="entry name" value="REC"/>
    <property type="match status" value="1"/>
</dbReference>
<dbReference type="EMBL" id="CP020953">
    <property type="protein sequence ID" value="AWI03272.1"/>
    <property type="molecule type" value="Genomic_DNA"/>
</dbReference>
<keyword evidence="3 7" id="KW-0238">DNA-binding</keyword>
<accession>A0A2U8DM49</accession>
<evidence type="ECO:0000256" key="3">
    <source>
        <dbReference type="ARBA" id="ARBA00023125"/>
    </source>
</evidence>
<dbReference type="InterPro" id="IPR001867">
    <property type="entry name" value="OmpR/PhoB-type_DNA-bd"/>
</dbReference>
<feature type="modified residue" description="4-aspartylphosphate" evidence="6">
    <location>
        <position position="54"/>
    </location>
</feature>
<evidence type="ECO:0000313" key="11">
    <source>
        <dbReference type="Proteomes" id="UP000244910"/>
    </source>
</evidence>